<keyword evidence="7 15" id="KW-0479">Metal-binding</keyword>
<evidence type="ECO:0000256" key="9">
    <source>
        <dbReference type="ARBA" id="ARBA00022801"/>
    </source>
</evidence>
<evidence type="ECO:0000313" key="18">
    <source>
        <dbReference type="EMBL" id="EXJ95787.1"/>
    </source>
</evidence>
<organism evidence="18 19">
    <name type="scientific">Capronia coronata CBS 617.96</name>
    <dbReference type="NCBI Taxonomy" id="1182541"/>
    <lineage>
        <taxon>Eukaryota</taxon>
        <taxon>Fungi</taxon>
        <taxon>Dikarya</taxon>
        <taxon>Ascomycota</taxon>
        <taxon>Pezizomycotina</taxon>
        <taxon>Eurotiomycetes</taxon>
        <taxon>Chaetothyriomycetidae</taxon>
        <taxon>Chaetothyriales</taxon>
        <taxon>Herpotrichiellaceae</taxon>
        <taxon>Capronia</taxon>
    </lineage>
</organism>
<dbReference type="Pfam" id="PF00082">
    <property type="entry name" value="Peptidase_S8"/>
    <property type="match status" value="1"/>
</dbReference>
<evidence type="ECO:0000256" key="1">
    <source>
        <dbReference type="ARBA" id="ARBA00001910"/>
    </source>
</evidence>
<feature type="binding site" evidence="15">
    <location>
        <position position="580"/>
    </location>
    <ligand>
        <name>Ca(2+)</name>
        <dbReference type="ChEBI" id="CHEBI:29108"/>
    </ligand>
</feature>
<comment type="caution">
    <text evidence="18">The sequence shown here is derived from an EMBL/GenBank/DDBJ whole genome shotgun (WGS) entry which is preliminary data.</text>
</comment>
<dbReference type="Proteomes" id="UP000019484">
    <property type="component" value="Unassembled WGS sequence"/>
</dbReference>
<accession>W9YSA3</accession>
<feature type="active site" description="Charge relay system" evidence="15">
    <location>
        <position position="505"/>
    </location>
</feature>
<dbReference type="PROSITE" id="PS51695">
    <property type="entry name" value="SEDOLISIN"/>
    <property type="match status" value="1"/>
</dbReference>
<keyword evidence="9 15" id="KW-0378">Hydrolase</keyword>
<dbReference type="EMBL" id="AMWN01000001">
    <property type="protein sequence ID" value="EXJ95787.1"/>
    <property type="molecule type" value="Genomic_DNA"/>
</dbReference>
<reference evidence="18 19" key="1">
    <citation type="submission" date="2013-03" db="EMBL/GenBank/DDBJ databases">
        <title>The Genome Sequence of Capronia coronata CBS 617.96.</title>
        <authorList>
            <consortium name="The Broad Institute Genomics Platform"/>
            <person name="Cuomo C."/>
            <person name="de Hoog S."/>
            <person name="Gorbushina A."/>
            <person name="Walker B."/>
            <person name="Young S.K."/>
            <person name="Zeng Q."/>
            <person name="Gargeya S."/>
            <person name="Fitzgerald M."/>
            <person name="Haas B."/>
            <person name="Abouelleil A."/>
            <person name="Allen A.W."/>
            <person name="Alvarado L."/>
            <person name="Arachchi H.M."/>
            <person name="Berlin A.M."/>
            <person name="Chapman S.B."/>
            <person name="Gainer-Dewar J."/>
            <person name="Goldberg J."/>
            <person name="Griggs A."/>
            <person name="Gujja S."/>
            <person name="Hansen M."/>
            <person name="Howarth C."/>
            <person name="Imamovic A."/>
            <person name="Ireland A."/>
            <person name="Larimer J."/>
            <person name="McCowan C."/>
            <person name="Murphy C."/>
            <person name="Pearson M."/>
            <person name="Poon T.W."/>
            <person name="Priest M."/>
            <person name="Roberts A."/>
            <person name="Saif S."/>
            <person name="Shea T."/>
            <person name="Sisk P."/>
            <person name="Sykes S."/>
            <person name="Wortman J."/>
            <person name="Nusbaum C."/>
            <person name="Birren B."/>
        </authorList>
    </citation>
    <scope>NUCLEOTIDE SEQUENCE [LARGE SCALE GENOMIC DNA]</scope>
    <source>
        <strain evidence="18 19">CBS 617.96</strain>
    </source>
</reference>
<comment type="cofactor">
    <cofactor evidence="15">
        <name>Ca(2+)</name>
        <dbReference type="ChEBI" id="CHEBI:29108"/>
    </cofactor>
    <text evidence="15">Binds 1 Ca(2+) ion per subunit.</text>
</comment>
<evidence type="ECO:0000256" key="16">
    <source>
        <dbReference type="SAM" id="SignalP"/>
    </source>
</evidence>
<comment type="catalytic activity">
    <reaction evidence="1">
        <text>Release of an N-terminal tripeptide from a polypeptide.</text>
        <dbReference type="EC" id="3.4.14.10"/>
    </reaction>
</comment>
<sequence length="600" mass="65731">MLFITLQLILWWCYGIALALLTDAPVVVECPPGIPDGWIQGDRANPNEALRLHLAVHQPAMSDFHQLLVDISSPDHSAYGQHLTKRDVEDMLRPNVDTSKAIMNWLEGAGIPAVKIKDEGHWIMFNASVLMAETLLNTQFHYFHHEDITLLRTLQYSVPPSLRSLVDMIQPTTRFGRPHPQVSLLTENKRDEIPSPFIDNAQLQVYDPVFCNTTITPECIRGLYKMSDFSASPKGATRLGISGYIEQGAYFNDLKTFIDLTAPTLNEARFSIVGIENGVTDQQNVNRTAEADLDVEYGVALVRGTQVVYYSTGGRAPIVPDLDQPSASNGTNEPYLDQLHYLLSLEDKDLPDVLSTSYAEDEESVPYDYAVQVCNLFAQLGARGVSVIFASGDTGVGSACQSNDGKKTTRFSPSFPATCPFVTAVGGTYAINPEIAAAFSSGGFSFYFPRPAYQFLTMEGYLKQLGDKNKGYFNSSGRGYPDVSAQSVNYLIWSNGVPNFVYGTSCAAPTFAAIISNLNNMRLASGKTKLGFLNPWLYTQGQQGFTDITLGASRGCAGTDIYTGRPAGKITDAHWEAIKGWDPVTGFGTPDFEKLSKMVG</sequence>
<evidence type="ECO:0000256" key="4">
    <source>
        <dbReference type="ARBA" id="ARBA00012462"/>
    </source>
</evidence>
<dbReference type="GO" id="GO:0004252">
    <property type="term" value="F:serine-type endopeptidase activity"/>
    <property type="evidence" value="ECO:0007669"/>
    <property type="project" value="UniProtKB-UniRule"/>
</dbReference>
<keyword evidence="6 15" id="KW-0645">Protease</keyword>
<dbReference type="InterPro" id="IPR015366">
    <property type="entry name" value="S53_propep"/>
</dbReference>
<dbReference type="SUPFAM" id="SSF52743">
    <property type="entry name" value="Subtilisin-like"/>
    <property type="match status" value="1"/>
</dbReference>
<dbReference type="PANTHER" id="PTHR14218">
    <property type="entry name" value="PROTEASE S8 TRIPEPTIDYL PEPTIDASE I CLN2"/>
    <property type="match status" value="1"/>
</dbReference>
<evidence type="ECO:0000256" key="3">
    <source>
        <dbReference type="ARBA" id="ARBA00004239"/>
    </source>
</evidence>
<feature type="binding site" evidence="15">
    <location>
        <position position="582"/>
    </location>
    <ligand>
        <name>Ca(2+)</name>
        <dbReference type="ChEBI" id="CHEBI:29108"/>
    </ligand>
</feature>
<evidence type="ECO:0000256" key="6">
    <source>
        <dbReference type="ARBA" id="ARBA00022670"/>
    </source>
</evidence>
<keyword evidence="13" id="KW-0865">Zymogen</keyword>
<dbReference type="GeneID" id="19155815"/>
<feature type="chain" id="PRO_5004935096" description="tripeptidyl-peptidase II" evidence="16">
    <location>
        <begin position="20"/>
        <end position="600"/>
    </location>
</feature>
<evidence type="ECO:0000256" key="15">
    <source>
        <dbReference type="PROSITE-ProRule" id="PRU01032"/>
    </source>
</evidence>
<keyword evidence="10 15" id="KW-0720">Serine protease</keyword>
<evidence type="ECO:0000256" key="14">
    <source>
        <dbReference type="ARBA" id="ARBA00023180"/>
    </source>
</evidence>
<dbReference type="Pfam" id="PF09286">
    <property type="entry name" value="Pro-kuma_activ"/>
    <property type="match status" value="1"/>
</dbReference>
<evidence type="ECO:0000256" key="5">
    <source>
        <dbReference type="ARBA" id="ARBA00022525"/>
    </source>
</evidence>
<dbReference type="SUPFAM" id="SSF54897">
    <property type="entry name" value="Protease propeptides/inhibitors"/>
    <property type="match status" value="1"/>
</dbReference>
<dbReference type="SMART" id="SM00944">
    <property type="entry name" value="Pro-kuma_activ"/>
    <property type="match status" value="1"/>
</dbReference>
<dbReference type="InterPro" id="IPR030400">
    <property type="entry name" value="Sedolisin_dom"/>
</dbReference>
<feature type="binding site" evidence="15">
    <location>
        <position position="548"/>
    </location>
    <ligand>
        <name>Ca(2+)</name>
        <dbReference type="ChEBI" id="CHEBI:29108"/>
    </ligand>
</feature>
<feature type="domain" description="Peptidase S53" evidence="17">
    <location>
        <begin position="214"/>
        <end position="600"/>
    </location>
</feature>
<feature type="active site" description="Charge relay system" evidence="15">
    <location>
        <position position="290"/>
    </location>
</feature>
<dbReference type="CDD" id="cd11377">
    <property type="entry name" value="Pro-peptidase_S53"/>
    <property type="match status" value="1"/>
</dbReference>
<dbReference type="OrthoDB" id="409122at2759"/>
<gene>
    <name evidence="18" type="ORF">A1O1_00911</name>
</gene>
<dbReference type="GO" id="GO:0008240">
    <property type="term" value="F:tripeptidyl-peptidase activity"/>
    <property type="evidence" value="ECO:0007669"/>
    <property type="project" value="UniProtKB-EC"/>
</dbReference>
<dbReference type="eggNOG" id="ENOG502QR6D">
    <property type="taxonomic scope" value="Eukaryota"/>
</dbReference>
<dbReference type="InterPro" id="IPR036852">
    <property type="entry name" value="Peptidase_S8/S53_dom_sf"/>
</dbReference>
<evidence type="ECO:0000256" key="8">
    <source>
        <dbReference type="ARBA" id="ARBA00022729"/>
    </source>
</evidence>
<proteinExistence type="predicted"/>
<keyword evidence="11 15" id="KW-0106">Calcium</keyword>
<feature type="active site" description="Charge relay system" evidence="15">
    <location>
        <position position="294"/>
    </location>
</feature>
<evidence type="ECO:0000256" key="10">
    <source>
        <dbReference type="ARBA" id="ARBA00022825"/>
    </source>
</evidence>
<name>W9YSA3_9EURO</name>
<dbReference type="PANTHER" id="PTHR14218:SF32">
    <property type="entry name" value="TRIPEPTIDYL PEPTIDASE SED3 (AFU_ORTHOLOGUE AFUA_3G08930)"/>
    <property type="match status" value="1"/>
</dbReference>
<evidence type="ECO:0000313" key="19">
    <source>
        <dbReference type="Proteomes" id="UP000019484"/>
    </source>
</evidence>
<dbReference type="HOGENOM" id="CLU_013783_3_0_1"/>
<evidence type="ECO:0000256" key="7">
    <source>
        <dbReference type="ARBA" id="ARBA00022723"/>
    </source>
</evidence>
<dbReference type="CDD" id="cd04056">
    <property type="entry name" value="Peptidases_S53"/>
    <property type="match status" value="1"/>
</dbReference>
<keyword evidence="12" id="KW-0843">Virulence</keyword>
<dbReference type="AlphaFoldDB" id="W9YSA3"/>
<evidence type="ECO:0000256" key="12">
    <source>
        <dbReference type="ARBA" id="ARBA00023026"/>
    </source>
</evidence>
<dbReference type="STRING" id="1182541.W9YSA3"/>
<evidence type="ECO:0000256" key="13">
    <source>
        <dbReference type="ARBA" id="ARBA00023145"/>
    </source>
</evidence>
<feature type="signal peptide" evidence="16">
    <location>
        <begin position="1"/>
        <end position="19"/>
    </location>
</feature>
<keyword evidence="19" id="KW-1185">Reference proteome</keyword>
<comment type="subcellular location">
    <subcellularLocation>
        <location evidence="3">Secreted</location>
        <location evidence="3">Extracellular space</location>
    </subcellularLocation>
</comment>
<dbReference type="FunFam" id="3.40.50.200:FF:000015">
    <property type="entry name" value="Tripeptidyl peptidase A"/>
    <property type="match status" value="1"/>
</dbReference>
<evidence type="ECO:0000259" key="17">
    <source>
        <dbReference type="PROSITE" id="PS51695"/>
    </source>
</evidence>
<evidence type="ECO:0000256" key="2">
    <source>
        <dbReference type="ARBA" id="ARBA00002451"/>
    </source>
</evidence>
<keyword evidence="5" id="KW-0964">Secreted</keyword>
<keyword evidence="14" id="KW-0325">Glycoprotein</keyword>
<dbReference type="EC" id="3.4.14.10" evidence="4"/>
<dbReference type="RefSeq" id="XP_007720016.1">
    <property type="nucleotide sequence ID" value="XM_007721826.1"/>
</dbReference>
<dbReference type="GO" id="GO:0005576">
    <property type="term" value="C:extracellular region"/>
    <property type="evidence" value="ECO:0007669"/>
    <property type="project" value="UniProtKB-SubCell"/>
</dbReference>
<dbReference type="Gene3D" id="3.40.50.200">
    <property type="entry name" value="Peptidase S8/S53 domain"/>
    <property type="match status" value="1"/>
</dbReference>
<feature type="binding site" evidence="15">
    <location>
        <position position="547"/>
    </location>
    <ligand>
        <name>Ca(2+)</name>
        <dbReference type="ChEBI" id="CHEBI:29108"/>
    </ligand>
</feature>
<comment type="function">
    <text evidence="2">Secreted tripeptidyl-peptidase which degrades proteins at acidic pHs and is involved in virulence.</text>
</comment>
<dbReference type="GO" id="GO:0006508">
    <property type="term" value="P:proteolysis"/>
    <property type="evidence" value="ECO:0007669"/>
    <property type="project" value="UniProtKB-KW"/>
</dbReference>
<evidence type="ECO:0000256" key="11">
    <source>
        <dbReference type="ARBA" id="ARBA00022837"/>
    </source>
</evidence>
<protein>
    <recommendedName>
        <fullName evidence="4">tripeptidyl-peptidase II</fullName>
        <ecNumber evidence="4">3.4.14.10</ecNumber>
    </recommendedName>
</protein>
<dbReference type="InterPro" id="IPR000209">
    <property type="entry name" value="Peptidase_S8/S53_dom"/>
</dbReference>
<dbReference type="GO" id="GO:0046872">
    <property type="term" value="F:metal ion binding"/>
    <property type="evidence" value="ECO:0007669"/>
    <property type="project" value="UniProtKB-UniRule"/>
</dbReference>
<keyword evidence="8 16" id="KW-0732">Signal</keyword>
<dbReference type="InterPro" id="IPR050819">
    <property type="entry name" value="Tripeptidyl-peptidase_I"/>
</dbReference>